<comment type="caution">
    <text evidence="1">The sequence shown here is derived from an EMBL/GenBank/DDBJ whole genome shotgun (WGS) entry which is preliminary data.</text>
</comment>
<sequence>MRLKSVSNSIQRVPDLWAAVGASHVVTRCWPSQPPTQLMPARPADPCCTVAPAQQKGACTRTSSCGQNSQQRVLQRRADLPVCTLVIASKSEAQDTSQAPTHAPLRLKAMNRRLLELNPQYHALSTRLFLEDRDALPQEQRALDQRNELLAQRNRLRDLQLHALLAALSPLQRVRAQGAARGTAPLTDSQARIRHDDAYTPGQETSTQSTCLAQAYRDALEQLDILQDSAAPCALIQQLHCLMHDYRTLTLQRRLGEAITQRERSD</sequence>
<proteinExistence type="predicted"/>
<dbReference type="Proteomes" id="UP001167357">
    <property type="component" value="Unassembled WGS sequence"/>
</dbReference>
<dbReference type="RefSeq" id="WP_249046860.1">
    <property type="nucleotide sequence ID" value="NZ_CP142084.2"/>
</dbReference>
<organism evidence="1 2">
    <name type="scientific">Xanthomonas nasturtii</name>
    <dbReference type="NCBI Taxonomy" id="1843581"/>
    <lineage>
        <taxon>Bacteria</taxon>
        <taxon>Pseudomonadati</taxon>
        <taxon>Pseudomonadota</taxon>
        <taxon>Gammaproteobacteria</taxon>
        <taxon>Lysobacterales</taxon>
        <taxon>Lysobacteraceae</taxon>
        <taxon>Xanthomonas</taxon>
    </lineage>
</organism>
<dbReference type="GeneID" id="97209813"/>
<reference evidence="1" key="1">
    <citation type="submission" date="2022-04" db="EMBL/GenBank/DDBJ databases">
        <title>Genomic comparison of 19 strains of Xanthomonas nasturtii, a newly emerging watercress pathogen.</title>
        <authorList>
            <person name="Harrison J."/>
            <person name="Greer S."/>
            <person name="Hussain R."/>
            <person name="Lascelles D."/>
            <person name="Roberts M."/>
            <person name="Carter B."/>
            <person name="Bryning A."/>
            <person name="Carroll S."/>
            <person name="Aspin A."/>
            <person name="Cruz L."/>
            <person name="Cruz J."/>
            <person name="Grant M."/>
            <person name="Vicente J."/>
            <person name="Studholme D.J."/>
        </authorList>
    </citation>
    <scope>NUCLEOTIDE SEQUENCE</scope>
    <source>
        <strain evidence="1">10016B</strain>
    </source>
</reference>
<evidence type="ECO:0000313" key="1">
    <source>
        <dbReference type="EMBL" id="MCL1550504.1"/>
    </source>
</evidence>
<protein>
    <recommendedName>
        <fullName evidence="3">DUF2383 domain-containing protein</fullName>
    </recommendedName>
</protein>
<evidence type="ECO:0000313" key="2">
    <source>
        <dbReference type="Proteomes" id="UP001167357"/>
    </source>
</evidence>
<gene>
    <name evidence="1" type="ORF">M3O51_04000</name>
</gene>
<accession>A0ABT0LMD0</accession>
<dbReference type="EMBL" id="JAMBED010000005">
    <property type="protein sequence ID" value="MCL1550504.1"/>
    <property type="molecule type" value="Genomic_DNA"/>
</dbReference>
<evidence type="ECO:0008006" key="3">
    <source>
        <dbReference type="Google" id="ProtNLM"/>
    </source>
</evidence>
<keyword evidence="2" id="KW-1185">Reference proteome</keyword>
<name>A0ABT0LMD0_9XANT</name>